<organism evidence="2 3">
    <name type="scientific">Musa troglodytarum</name>
    <name type="common">fe'i banana</name>
    <dbReference type="NCBI Taxonomy" id="320322"/>
    <lineage>
        <taxon>Eukaryota</taxon>
        <taxon>Viridiplantae</taxon>
        <taxon>Streptophyta</taxon>
        <taxon>Embryophyta</taxon>
        <taxon>Tracheophyta</taxon>
        <taxon>Spermatophyta</taxon>
        <taxon>Magnoliopsida</taxon>
        <taxon>Liliopsida</taxon>
        <taxon>Zingiberales</taxon>
        <taxon>Musaceae</taxon>
        <taxon>Musa</taxon>
    </lineage>
</organism>
<name>A0A9E7JJV4_9LILI</name>
<accession>A0A9E7JJV4</accession>
<evidence type="ECO:0000313" key="2">
    <source>
        <dbReference type="EMBL" id="URD83687.1"/>
    </source>
</evidence>
<reference evidence="2" key="1">
    <citation type="submission" date="2022-05" db="EMBL/GenBank/DDBJ databases">
        <title>The Musa troglodytarum L. genome provides insights into the mechanism of non-climacteric behaviour and enrichment of carotenoids.</title>
        <authorList>
            <person name="Wang J."/>
        </authorList>
    </citation>
    <scope>NUCLEOTIDE SEQUENCE</scope>
    <source>
        <tissue evidence="2">Leaf</tissue>
    </source>
</reference>
<protein>
    <submittedName>
        <fullName evidence="2">Uncharacterized protein</fullName>
    </submittedName>
</protein>
<dbReference type="AlphaFoldDB" id="A0A9E7JJV4"/>
<evidence type="ECO:0000313" key="3">
    <source>
        <dbReference type="Proteomes" id="UP001055439"/>
    </source>
</evidence>
<proteinExistence type="predicted"/>
<evidence type="ECO:0000256" key="1">
    <source>
        <dbReference type="SAM" id="MobiDB-lite"/>
    </source>
</evidence>
<keyword evidence="3" id="KW-1185">Reference proteome</keyword>
<dbReference type="EMBL" id="CP097503">
    <property type="protein sequence ID" value="URD83688.1"/>
    <property type="molecule type" value="Genomic_DNA"/>
</dbReference>
<dbReference type="Proteomes" id="UP001055439">
    <property type="component" value="Chromosome 10"/>
</dbReference>
<sequence>MFQMVVVLKKITIVTMHSEASEEFHVGIIRCLRVLNLLPCSLSSCSFKQMVIMPTSKSIDGAFESCRIARMFASISPISKCFSCIRALVVTSSPTKVADSNNGNGGSCGQEWRQRQTIAAKVADSNNDSDGSSRDRLLVVEEPMVLSLNNGRMRQQKEIKGAASIAKASAKSVSDGVYPLILVSESSFWQAKEGTNHNHRQSISELVKPANR</sequence>
<gene>
    <name evidence="2" type="ORF">MUK42_02770</name>
</gene>
<dbReference type="EMBL" id="CP097503">
    <property type="protein sequence ID" value="URD83687.1"/>
    <property type="molecule type" value="Genomic_DNA"/>
</dbReference>
<feature type="region of interest" description="Disordered" evidence="1">
    <location>
        <begin position="193"/>
        <end position="212"/>
    </location>
</feature>